<protein>
    <submittedName>
        <fullName evidence="2">Conjugal transfer protein TraE</fullName>
    </submittedName>
</protein>
<reference evidence="2 3" key="1">
    <citation type="submission" date="2013-10" db="EMBL/GenBank/DDBJ databases">
        <authorList>
            <person name="Ichikawa N."/>
            <person name="Kimura A."/>
            <person name="Ohji S."/>
            <person name="Hosoyama A."/>
            <person name="Fujita N."/>
        </authorList>
    </citation>
    <scope>NUCLEOTIDE SEQUENCE [LARGE SCALE GENOMIC DNA]</scope>
    <source>
        <strain evidence="2 3">NBRC 102217</strain>
    </source>
</reference>
<keyword evidence="1" id="KW-0812">Transmembrane</keyword>
<keyword evidence="1" id="KW-0472">Membrane</keyword>
<comment type="caution">
    <text evidence="2">The sequence shown here is derived from an EMBL/GenBank/DDBJ whole genome shotgun (WGS) entry which is preliminary data.</text>
</comment>
<dbReference type="Proteomes" id="UP000017800">
    <property type="component" value="Unassembled WGS sequence"/>
</dbReference>
<dbReference type="EMBL" id="BAUJ01000030">
    <property type="protein sequence ID" value="GAD89954.1"/>
    <property type="molecule type" value="Genomic_DNA"/>
</dbReference>
<dbReference type="OrthoDB" id="7405099at2"/>
<dbReference type="AlphaFoldDB" id="V5F422"/>
<gene>
    <name evidence="2" type="primary">traE</name>
    <name evidence="2" type="ORF">VHA01S_030_00290</name>
</gene>
<dbReference type="Pfam" id="PF05309">
    <property type="entry name" value="TraE"/>
    <property type="match status" value="1"/>
</dbReference>
<proteinExistence type="predicted"/>
<dbReference type="RefSeq" id="WP_023404308.1">
    <property type="nucleotide sequence ID" value="NZ_BAUJ01000030.1"/>
</dbReference>
<reference evidence="2 3" key="2">
    <citation type="submission" date="2013-11" db="EMBL/GenBank/DDBJ databases">
        <title>Whole genome shotgun sequence of Vibrio halioticoli NBRC 102217.</title>
        <authorList>
            <person name="Isaki S."/>
            <person name="Kimura A."/>
            <person name="Ohji S."/>
            <person name="Hosoyama A."/>
            <person name="Fujita N."/>
            <person name="Hashimoto M."/>
            <person name="Hosoyama Y."/>
            <person name="Yamazoe A."/>
        </authorList>
    </citation>
    <scope>NUCLEOTIDE SEQUENCE [LARGE SCALE GENOMIC DNA]</scope>
    <source>
        <strain evidence="2 3">NBRC 102217</strain>
    </source>
</reference>
<organism evidence="2 3">
    <name type="scientific">Vibrio halioticoli NBRC 102217</name>
    <dbReference type="NCBI Taxonomy" id="1219072"/>
    <lineage>
        <taxon>Bacteria</taxon>
        <taxon>Pseudomonadati</taxon>
        <taxon>Pseudomonadota</taxon>
        <taxon>Gammaproteobacteria</taxon>
        <taxon>Vibrionales</taxon>
        <taxon>Vibrionaceae</taxon>
        <taxon>Vibrio</taxon>
    </lineage>
</organism>
<feature type="transmembrane region" description="Helical" evidence="1">
    <location>
        <begin position="20"/>
        <end position="37"/>
    </location>
</feature>
<sequence>MEFSRLKTDFKLLKESNKLLVVANVVLVLVLCVSLFFNTQKDTIVIHNLNEHCVESELSRTNMSEDNHKRLGFYIANMLGNITPNSSEYTIKSVMPFVGPRIYKDVRDSISTQLGELVNERVVMSFSPERALYENGTVFITGRGQMVGPTGKTDRFSRTYEMQFSVENYTPLLHYINVYEGGPRDSEWTAKQKKKEQK</sequence>
<keyword evidence="1" id="KW-1133">Transmembrane helix</keyword>
<evidence type="ECO:0000313" key="2">
    <source>
        <dbReference type="EMBL" id="GAD89954.1"/>
    </source>
</evidence>
<evidence type="ECO:0000256" key="1">
    <source>
        <dbReference type="SAM" id="Phobius"/>
    </source>
</evidence>
<keyword evidence="3" id="KW-1185">Reference proteome</keyword>
<accession>V5F422</accession>
<dbReference type="eggNOG" id="ENOG5030X72">
    <property type="taxonomic scope" value="Bacteria"/>
</dbReference>
<name>V5F422_9VIBR</name>
<dbReference type="InterPro" id="IPR007973">
    <property type="entry name" value="Pilus_assembly_TraE"/>
</dbReference>
<evidence type="ECO:0000313" key="3">
    <source>
        <dbReference type="Proteomes" id="UP000017800"/>
    </source>
</evidence>